<proteinExistence type="predicted"/>
<dbReference type="GO" id="GO:0051536">
    <property type="term" value="F:iron-sulfur cluster binding"/>
    <property type="evidence" value="ECO:0007669"/>
    <property type="project" value="UniProtKB-KW"/>
</dbReference>
<dbReference type="InterPro" id="IPR028261">
    <property type="entry name" value="DPD_II"/>
</dbReference>
<evidence type="ECO:0000313" key="6">
    <source>
        <dbReference type="Proteomes" id="UP000199608"/>
    </source>
</evidence>
<dbReference type="InterPro" id="IPR017900">
    <property type="entry name" value="4Fe4S_Fe_S_CS"/>
</dbReference>
<dbReference type="GO" id="GO:0016491">
    <property type="term" value="F:oxidoreductase activity"/>
    <property type="evidence" value="ECO:0007669"/>
    <property type="project" value="InterPro"/>
</dbReference>
<sequence>MKKKDLYSKEEKLFQDKNKIYSAQSVKQIVYSTDVRDFGQVAKSIPCQDACPAQTNIPGYIRCIYEKRYGRAYEINRSANILPGVLGRICSRPCESACRHGEPDNGQSVGICHLKRSCADLKPASHRIIEALYAPTDKKVVIIGSGPAGLAAAHDLAGLGHKVVIFESMEKPGGMLMYGIPEFRLPRDLLMLEIKNILRLGVELKTNTAVGTDISLDQLKKDFDAVVVTTGCVSPRKLDIPGEELENVHNGLEFMKAVNEGQTPFVGDKVVVIGAGFTAVDCARSALRLGSTDVSINIRKTIEYMRIDETEKHEAQFEGIKTYSLVQPSKIIGIDNKVTAVEFVRTRMETSDTPPYRVSVPIENSRFLIPADCVIAALGQTPDGNMVSRDLGGLDKKGHNTSIDGVFAAGDFVTGSSDVISAIAGGRKCARAVDQYLIGEQRKQTVVRLENHETTDRPRSYDFIGKVGMNTLDMQERFSQSTNEVETGYKDDQAREEAKRCYLCNLKYEIDPLVCIYCSLCIDVAPKDCIKMIKDVPINADGTYGTYLETKDWNKVVSIAIDNDKCIRCGNCVAVCPMDCISVTKTELIEIDT</sequence>
<keyword evidence="3" id="KW-0411">Iron-sulfur</keyword>
<dbReference type="Pfam" id="PF12838">
    <property type="entry name" value="Fer4_7"/>
    <property type="match status" value="1"/>
</dbReference>
<dbReference type="Proteomes" id="UP000199608">
    <property type="component" value="Unassembled WGS sequence"/>
</dbReference>
<dbReference type="Gene3D" id="3.30.70.20">
    <property type="match status" value="1"/>
</dbReference>
<dbReference type="Gene3D" id="1.10.1060.10">
    <property type="entry name" value="Alpha-helical ferredoxin"/>
    <property type="match status" value="1"/>
</dbReference>
<dbReference type="Gene3D" id="3.30.70.3270">
    <property type="match status" value="1"/>
</dbReference>
<dbReference type="PROSITE" id="PS00198">
    <property type="entry name" value="4FE4S_FER_1"/>
    <property type="match status" value="1"/>
</dbReference>
<evidence type="ECO:0000256" key="1">
    <source>
        <dbReference type="ARBA" id="ARBA00022723"/>
    </source>
</evidence>
<organism evidence="5 6">
    <name type="scientific">Desulfobacula phenolica</name>
    <dbReference type="NCBI Taxonomy" id="90732"/>
    <lineage>
        <taxon>Bacteria</taxon>
        <taxon>Pseudomonadati</taxon>
        <taxon>Thermodesulfobacteriota</taxon>
        <taxon>Desulfobacteria</taxon>
        <taxon>Desulfobacterales</taxon>
        <taxon>Desulfobacteraceae</taxon>
        <taxon>Desulfobacula</taxon>
    </lineage>
</organism>
<dbReference type="Pfam" id="PF14691">
    <property type="entry name" value="Fer4_20"/>
    <property type="match status" value="1"/>
</dbReference>
<protein>
    <submittedName>
        <fullName evidence="5">NADPH-dependent glutamate synthase beta chain</fullName>
    </submittedName>
</protein>
<feature type="domain" description="4Fe-4S ferredoxin-type" evidence="4">
    <location>
        <begin position="557"/>
        <end position="586"/>
    </location>
</feature>
<dbReference type="Gene3D" id="3.50.50.60">
    <property type="entry name" value="FAD/NAD(P)-binding domain"/>
    <property type="match status" value="2"/>
</dbReference>
<dbReference type="InterPro" id="IPR023753">
    <property type="entry name" value="FAD/NAD-binding_dom"/>
</dbReference>
<feature type="domain" description="4Fe-4S ferredoxin-type" evidence="4">
    <location>
        <begin position="506"/>
        <end position="535"/>
    </location>
</feature>
<dbReference type="SUPFAM" id="SSF51971">
    <property type="entry name" value="Nucleotide-binding domain"/>
    <property type="match status" value="2"/>
</dbReference>
<evidence type="ECO:0000259" key="4">
    <source>
        <dbReference type="PROSITE" id="PS51379"/>
    </source>
</evidence>
<dbReference type="GO" id="GO:0046872">
    <property type="term" value="F:metal ion binding"/>
    <property type="evidence" value="ECO:0007669"/>
    <property type="project" value="UniProtKB-KW"/>
</dbReference>
<dbReference type="InterPro" id="IPR017896">
    <property type="entry name" value="4Fe4S_Fe-S-bd"/>
</dbReference>
<dbReference type="PANTHER" id="PTHR42783:SF3">
    <property type="entry name" value="GLUTAMATE SYNTHASE [NADPH] SMALL CHAIN-RELATED"/>
    <property type="match status" value="1"/>
</dbReference>
<dbReference type="RefSeq" id="WP_014958333.1">
    <property type="nucleotide sequence ID" value="NZ_FNLL01000007.1"/>
</dbReference>
<dbReference type="AlphaFoldDB" id="A0A1H2HYM2"/>
<dbReference type="PROSITE" id="PS51379">
    <property type="entry name" value="4FE4S_FER_2"/>
    <property type="match status" value="2"/>
</dbReference>
<dbReference type="Pfam" id="PF07992">
    <property type="entry name" value="Pyr_redox_2"/>
    <property type="match status" value="1"/>
</dbReference>
<gene>
    <name evidence="5" type="ORF">SAMN04487931_107127</name>
</gene>
<dbReference type="InterPro" id="IPR036188">
    <property type="entry name" value="FAD/NAD-bd_sf"/>
</dbReference>
<evidence type="ECO:0000313" key="5">
    <source>
        <dbReference type="EMBL" id="SDU37017.1"/>
    </source>
</evidence>
<name>A0A1H2HYM2_9BACT</name>
<dbReference type="EMBL" id="FNLL01000007">
    <property type="protein sequence ID" value="SDU37017.1"/>
    <property type="molecule type" value="Genomic_DNA"/>
</dbReference>
<accession>A0A1H2HYM2</accession>
<evidence type="ECO:0000256" key="2">
    <source>
        <dbReference type="ARBA" id="ARBA00023004"/>
    </source>
</evidence>
<reference evidence="6" key="1">
    <citation type="submission" date="2016-10" db="EMBL/GenBank/DDBJ databases">
        <authorList>
            <person name="Varghese N."/>
            <person name="Submissions S."/>
        </authorList>
    </citation>
    <scope>NUCLEOTIDE SEQUENCE [LARGE SCALE GENOMIC DNA]</scope>
    <source>
        <strain evidence="6">DSM 3384</strain>
    </source>
</reference>
<evidence type="ECO:0000256" key="3">
    <source>
        <dbReference type="ARBA" id="ARBA00023014"/>
    </source>
</evidence>
<dbReference type="PRINTS" id="PR00419">
    <property type="entry name" value="ADXRDTASE"/>
</dbReference>
<dbReference type="PANTHER" id="PTHR42783">
    <property type="entry name" value="GLUTAMATE SYNTHASE [NADPH] SMALL CHAIN"/>
    <property type="match status" value="1"/>
</dbReference>
<keyword evidence="6" id="KW-1185">Reference proteome</keyword>
<dbReference type="SUPFAM" id="SSF46548">
    <property type="entry name" value="alpha-helical ferredoxin"/>
    <property type="match status" value="1"/>
</dbReference>
<dbReference type="InterPro" id="IPR009051">
    <property type="entry name" value="Helical_ferredxn"/>
</dbReference>
<dbReference type="SUPFAM" id="SSF54862">
    <property type="entry name" value="4Fe-4S ferredoxins"/>
    <property type="match status" value="1"/>
</dbReference>
<keyword evidence="1" id="KW-0479">Metal-binding</keyword>
<keyword evidence="2" id="KW-0408">Iron</keyword>